<dbReference type="AlphaFoldDB" id="A0A8I1MVL0"/>
<protein>
    <submittedName>
        <fullName evidence="3">Glycine zipper 2TM domain-containing protein</fullName>
    </submittedName>
</protein>
<feature type="chain" id="PRO_5034409831" evidence="1">
    <location>
        <begin position="20"/>
        <end position="157"/>
    </location>
</feature>
<evidence type="ECO:0000256" key="1">
    <source>
        <dbReference type="SAM" id="SignalP"/>
    </source>
</evidence>
<dbReference type="Pfam" id="PF05433">
    <property type="entry name" value="Rick_17kDa_Anti"/>
    <property type="match status" value="1"/>
</dbReference>
<dbReference type="InterPro" id="IPR008816">
    <property type="entry name" value="Gly_zipper_2TM_dom"/>
</dbReference>
<sequence length="157" mass="15367">MRKALLPLLLAPVFLSACANPGVPEASALGYTVQGSQQAQAVQFGTVLAIQPVLIASNSTGIGTLGGAAAGGYLGSSVGNGRGSTAMAIIGAVAGGIAGSAAEGAATREHGLQITIRMDNGQTLAITQAADVQLAVGQRVEVIGNLYGGKARVLPTG</sequence>
<feature type="domain" description="Glycine zipper 2TM" evidence="2">
    <location>
        <begin position="62"/>
        <end position="102"/>
    </location>
</feature>
<dbReference type="GO" id="GO:0019867">
    <property type="term" value="C:outer membrane"/>
    <property type="evidence" value="ECO:0007669"/>
    <property type="project" value="InterPro"/>
</dbReference>
<feature type="signal peptide" evidence="1">
    <location>
        <begin position="1"/>
        <end position="19"/>
    </location>
</feature>
<comment type="caution">
    <text evidence="3">The sequence shown here is derived from an EMBL/GenBank/DDBJ whole genome shotgun (WGS) entry which is preliminary data.</text>
</comment>
<dbReference type="Proteomes" id="UP000664800">
    <property type="component" value="Unassembled WGS sequence"/>
</dbReference>
<evidence type="ECO:0000259" key="2">
    <source>
        <dbReference type="Pfam" id="PF05433"/>
    </source>
</evidence>
<gene>
    <name evidence="3" type="ORF">J0I24_09610</name>
</gene>
<dbReference type="RefSeq" id="WP_276730493.1">
    <property type="nucleotide sequence ID" value="NZ_JAFKMR010000018.1"/>
</dbReference>
<accession>A0A8I1MVL0</accession>
<organism evidence="3 4">
    <name type="scientific">Thiomonas arsenitoxydans (strain DSM 22701 / CIP 110005 / 3As)</name>
    <dbReference type="NCBI Taxonomy" id="426114"/>
    <lineage>
        <taxon>Bacteria</taxon>
        <taxon>Pseudomonadati</taxon>
        <taxon>Pseudomonadota</taxon>
        <taxon>Betaproteobacteria</taxon>
        <taxon>Burkholderiales</taxon>
        <taxon>Thiomonas</taxon>
    </lineage>
</organism>
<proteinExistence type="predicted"/>
<dbReference type="EMBL" id="JAFKMR010000018">
    <property type="protein sequence ID" value="MBN8744551.1"/>
    <property type="molecule type" value="Genomic_DNA"/>
</dbReference>
<evidence type="ECO:0000313" key="4">
    <source>
        <dbReference type="Proteomes" id="UP000664800"/>
    </source>
</evidence>
<dbReference type="PROSITE" id="PS51257">
    <property type="entry name" value="PROKAR_LIPOPROTEIN"/>
    <property type="match status" value="1"/>
</dbReference>
<reference evidence="3" key="1">
    <citation type="submission" date="2021-02" db="EMBL/GenBank/DDBJ databases">
        <title>Thiocyanate and organic carbon inputs drive convergent selection for specific autotrophic Afipia and Thiobacillus strains within complex microbiomes.</title>
        <authorList>
            <person name="Huddy R.J."/>
            <person name="Sachdeva R."/>
            <person name="Kadzinga F."/>
            <person name="Kantor R.S."/>
            <person name="Harrison S.T.L."/>
            <person name="Banfield J.F."/>
        </authorList>
    </citation>
    <scope>NUCLEOTIDE SEQUENCE</scope>
    <source>
        <strain evidence="3">SCN18_13_7_16_R3_B_64_19</strain>
    </source>
</reference>
<name>A0A8I1MVL0_THIA3</name>
<evidence type="ECO:0000313" key="3">
    <source>
        <dbReference type="EMBL" id="MBN8744551.1"/>
    </source>
</evidence>
<keyword evidence="1" id="KW-0732">Signal</keyword>